<dbReference type="EMBL" id="JAVDQS010000007">
    <property type="protein sequence ID" value="MDR6405865.1"/>
    <property type="molecule type" value="Genomic_DNA"/>
</dbReference>
<protein>
    <recommendedName>
        <fullName evidence="1">LTD domain-containing protein</fullName>
    </recommendedName>
</protein>
<dbReference type="Pfam" id="PF00932">
    <property type="entry name" value="LTD"/>
    <property type="match status" value="1"/>
</dbReference>
<evidence type="ECO:0000313" key="2">
    <source>
        <dbReference type="EMBL" id="MDR6405865.1"/>
    </source>
</evidence>
<feature type="domain" description="LTD" evidence="1">
    <location>
        <begin position="16"/>
        <end position="192"/>
    </location>
</feature>
<organism evidence="2 3">
    <name type="scientific">Chryseobacterium geocarposphaerae</name>
    <dbReference type="NCBI Taxonomy" id="1416776"/>
    <lineage>
        <taxon>Bacteria</taxon>
        <taxon>Pseudomonadati</taxon>
        <taxon>Bacteroidota</taxon>
        <taxon>Flavobacteriia</taxon>
        <taxon>Flavobacteriales</taxon>
        <taxon>Weeksellaceae</taxon>
        <taxon>Chryseobacterium group</taxon>
        <taxon>Chryseobacterium</taxon>
    </lineage>
</organism>
<reference evidence="2 3" key="1">
    <citation type="submission" date="2023-07" db="EMBL/GenBank/DDBJ databases">
        <title>Sorghum-associated microbial communities from plants grown in Nebraska, USA.</title>
        <authorList>
            <person name="Schachtman D."/>
        </authorList>
    </citation>
    <scope>NUCLEOTIDE SEQUENCE [LARGE SCALE GENOMIC DNA]</scope>
    <source>
        <strain evidence="2 3">DS1709</strain>
    </source>
</reference>
<keyword evidence="3" id="KW-1185">Reference proteome</keyword>
<sequence length="405" mass="46103">MKLNYLLISFFLFFFNHISSQLLITEVYVNTPFNEKLWFEKKENGIPTGEFLLANKHHRGEFIEIYNYSDKDVHLQNWFIQDYIGVFWLPADKIIKPGQFLVIAYSTLQTQPPYLTEFPALFPTTVGKDDQIILQDRIILRNKHENLKLGYSFNGFASLIKSEVKWEYQEEPPTNFTADVWTTPDVFYTVKSIQYNPNGNQSGINDGDYYNNYKATPNPLEATYKPPTQSYESLVLNDYQNNYAYLDWTDNVSDLVDKKCDILIDKVSQPPNSSDLTNYKNCFSYDEMGNMTIISNCDGAGSEPTLPNGYSVDELEAIKNSILISPNPTKASDSYNVTITWSGPAMNKINNIQIFNSVGSPVYGFAPATGITTTTFNLQNQLPGSFIANFVLTTGQVISKNILKW</sequence>
<dbReference type="SUPFAM" id="SSF74853">
    <property type="entry name" value="Lamin A/C globular tail domain"/>
    <property type="match status" value="1"/>
</dbReference>
<dbReference type="InterPro" id="IPR036415">
    <property type="entry name" value="Lamin_tail_dom_sf"/>
</dbReference>
<proteinExistence type="predicted"/>
<dbReference type="InterPro" id="IPR001322">
    <property type="entry name" value="Lamin_tail_dom"/>
</dbReference>
<evidence type="ECO:0000313" key="3">
    <source>
        <dbReference type="Proteomes" id="UP001184853"/>
    </source>
</evidence>
<dbReference type="PROSITE" id="PS51841">
    <property type="entry name" value="LTD"/>
    <property type="match status" value="1"/>
</dbReference>
<dbReference type="Proteomes" id="UP001184853">
    <property type="component" value="Unassembled WGS sequence"/>
</dbReference>
<comment type="caution">
    <text evidence="2">The sequence shown here is derived from an EMBL/GenBank/DDBJ whole genome shotgun (WGS) entry which is preliminary data.</text>
</comment>
<dbReference type="Gene3D" id="2.60.40.1260">
    <property type="entry name" value="Lamin Tail domain"/>
    <property type="match status" value="1"/>
</dbReference>
<dbReference type="RefSeq" id="WP_115979794.1">
    <property type="nucleotide sequence ID" value="NZ_JAVDQS010000007.1"/>
</dbReference>
<gene>
    <name evidence="2" type="ORF">J2781_002799</name>
</gene>
<evidence type="ECO:0000259" key="1">
    <source>
        <dbReference type="PROSITE" id="PS51841"/>
    </source>
</evidence>
<name>A0ABU1LGL8_9FLAO</name>
<accession>A0ABU1LGL8</accession>